<dbReference type="Proteomes" id="UP000317938">
    <property type="component" value="Unassembled WGS sequence"/>
</dbReference>
<organism evidence="1 2">
    <name type="scientific">Pseudoalteromonas neustonica</name>
    <dbReference type="NCBI Taxonomy" id="1840331"/>
    <lineage>
        <taxon>Bacteria</taxon>
        <taxon>Pseudomonadati</taxon>
        <taxon>Pseudomonadota</taxon>
        <taxon>Gammaproteobacteria</taxon>
        <taxon>Alteromonadales</taxon>
        <taxon>Pseudoalteromonadaceae</taxon>
        <taxon>Pseudoalteromonas</taxon>
    </lineage>
</organism>
<protein>
    <recommendedName>
        <fullName evidence="3">Zinc finger Ogr/Delta-type domain-containing protein</fullName>
    </recommendedName>
</protein>
<dbReference type="InterPro" id="IPR021686">
    <property type="entry name" value="DUF3268"/>
</dbReference>
<name>A0ABY3F8S6_9GAMM</name>
<keyword evidence="2" id="KW-1185">Reference proteome</keyword>
<dbReference type="RefSeq" id="WP_145242671.1">
    <property type="nucleotide sequence ID" value="NZ_VNFF01000034.1"/>
</dbReference>
<dbReference type="Pfam" id="PF11672">
    <property type="entry name" value="DUF3268"/>
    <property type="match status" value="1"/>
</dbReference>
<evidence type="ECO:0000313" key="1">
    <source>
        <dbReference type="EMBL" id="TVU79895.1"/>
    </source>
</evidence>
<sequence>MNGLTPICSYCGNFSEKVTGKEIYPHRKDLFHMTFYSCNCQLGGAYVGCHGTSDKPLGRLANAELRKAKSAAHRAFDQLWRSKLLKRQEAYKWLAKQMNKTGADCHIGMFDIDECRKVVSLSQEKFIGLSNETTS</sequence>
<reference evidence="1 2" key="1">
    <citation type="submission" date="2019-07" db="EMBL/GenBank/DDBJ databases">
        <title>Diversity of Bacteria from Kongsfjorden, Arctic.</title>
        <authorList>
            <person name="Yu Y."/>
        </authorList>
    </citation>
    <scope>NUCLEOTIDE SEQUENCE [LARGE SCALE GENOMIC DNA]</scope>
    <source>
        <strain evidence="1 2">SM1927</strain>
    </source>
</reference>
<evidence type="ECO:0000313" key="2">
    <source>
        <dbReference type="Proteomes" id="UP000317938"/>
    </source>
</evidence>
<dbReference type="EMBL" id="VNFF01000034">
    <property type="protein sequence ID" value="TVU79895.1"/>
    <property type="molecule type" value="Genomic_DNA"/>
</dbReference>
<accession>A0ABY3F8S6</accession>
<evidence type="ECO:0008006" key="3">
    <source>
        <dbReference type="Google" id="ProtNLM"/>
    </source>
</evidence>
<gene>
    <name evidence="1" type="ORF">FQP85_22145</name>
</gene>
<proteinExistence type="predicted"/>
<comment type="caution">
    <text evidence="1">The sequence shown here is derived from an EMBL/GenBank/DDBJ whole genome shotgun (WGS) entry which is preliminary data.</text>
</comment>